<dbReference type="Gene3D" id="3.40.50.1820">
    <property type="entry name" value="alpha/beta hydrolase"/>
    <property type="match status" value="1"/>
</dbReference>
<dbReference type="AlphaFoldDB" id="A0A8H5MC86"/>
<comment type="caution">
    <text evidence="1">The sequence shown here is derived from an EMBL/GenBank/DDBJ whole genome shotgun (WGS) entry which is preliminary data.</text>
</comment>
<dbReference type="PANTHER" id="PTHR34043:SF3">
    <property type="entry name" value="ALPHA_BETA-HYDROLASES SUPERFAMILY PROTEIN"/>
    <property type="match status" value="1"/>
</dbReference>
<name>A0A8H5MC86_9AGAR</name>
<keyword evidence="2" id="KW-1185">Reference proteome</keyword>
<dbReference type="OrthoDB" id="206848at2759"/>
<evidence type="ECO:0000313" key="1">
    <source>
        <dbReference type="EMBL" id="KAF5388554.1"/>
    </source>
</evidence>
<protein>
    <submittedName>
        <fullName evidence="1">Uncharacterized protein</fullName>
    </submittedName>
</protein>
<proteinExistence type="predicted"/>
<accession>A0A8H5MC86</accession>
<dbReference type="EMBL" id="JAACJN010000029">
    <property type="protein sequence ID" value="KAF5388554.1"/>
    <property type="molecule type" value="Genomic_DNA"/>
</dbReference>
<gene>
    <name evidence="1" type="ORF">D9757_004611</name>
</gene>
<reference evidence="1 2" key="1">
    <citation type="journal article" date="2020" name="ISME J.">
        <title>Uncovering the hidden diversity of litter-decomposition mechanisms in mushroom-forming fungi.</title>
        <authorList>
            <person name="Floudas D."/>
            <person name="Bentzer J."/>
            <person name="Ahren D."/>
            <person name="Johansson T."/>
            <person name="Persson P."/>
            <person name="Tunlid A."/>
        </authorList>
    </citation>
    <scope>NUCLEOTIDE SEQUENCE [LARGE SCALE GENOMIC DNA]</scope>
    <source>
        <strain evidence="1 2">CBS 406.79</strain>
    </source>
</reference>
<dbReference type="Proteomes" id="UP000518752">
    <property type="component" value="Unassembled WGS sequence"/>
</dbReference>
<organism evidence="1 2">
    <name type="scientific">Collybiopsis confluens</name>
    <dbReference type="NCBI Taxonomy" id="2823264"/>
    <lineage>
        <taxon>Eukaryota</taxon>
        <taxon>Fungi</taxon>
        <taxon>Dikarya</taxon>
        <taxon>Basidiomycota</taxon>
        <taxon>Agaricomycotina</taxon>
        <taxon>Agaricomycetes</taxon>
        <taxon>Agaricomycetidae</taxon>
        <taxon>Agaricales</taxon>
        <taxon>Marasmiineae</taxon>
        <taxon>Omphalotaceae</taxon>
        <taxon>Collybiopsis</taxon>
    </lineage>
</organism>
<dbReference type="InterPro" id="IPR029058">
    <property type="entry name" value="AB_hydrolase_fold"/>
</dbReference>
<sequence length="257" mass="28740">MIFAVSTPFRGTQAVYILGERIDAAPFVRQFSVGAFLAKAVHILSYLHPILPRAIDFHAESRHLSLYDISLLSLFQQLWKSQWAESRDAAPFDVTFQAADEREARGEGEPYPETFYRSCSAYMTQKCEGGGGRSIHCIPFQVSTMFSPFYFMARAVGDFKFSKIQPLPSFLSEGKTSDNDLAEEYRSNDGVVPLISQWHPFSPKPLLALGLKGTYWSRNMGCAATEQDIASLPHATLESIIQATGILVDTRTMVTRH</sequence>
<evidence type="ECO:0000313" key="2">
    <source>
        <dbReference type="Proteomes" id="UP000518752"/>
    </source>
</evidence>
<dbReference type="PANTHER" id="PTHR34043">
    <property type="entry name" value="ALPHA/BETA-HYDROLASES SUPERFAMILY PROTEIN"/>
    <property type="match status" value="1"/>
</dbReference>